<feature type="transmembrane region" description="Helical" evidence="2">
    <location>
        <begin position="595"/>
        <end position="614"/>
    </location>
</feature>
<feature type="region of interest" description="Disordered" evidence="1">
    <location>
        <begin position="212"/>
        <end position="256"/>
    </location>
</feature>
<feature type="compositionally biased region" description="Polar residues" evidence="1">
    <location>
        <begin position="346"/>
        <end position="355"/>
    </location>
</feature>
<feature type="compositionally biased region" description="Basic and acidic residues" evidence="1">
    <location>
        <begin position="325"/>
        <end position="337"/>
    </location>
</feature>
<reference evidence="3" key="1">
    <citation type="submission" date="2022-10" db="EMBL/GenBank/DDBJ databases">
        <title>Determination and structural analysis of whole genome sequence of Sarocladium strictum F4-1.</title>
        <authorList>
            <person name="Hu L."/>
            <person name="Jiang Y."/>
        </authorList>
    </citation>
    <scope>NUCLEOTIDE SEQUENCE</scope>
    <source>
        <strain evidence="3">F4-1</strain>
    </source>
</reference>
<keyword evidence="2" id="KW-0472">Membrane</keyword>
<name>A0AA39GSI0_SARSR</name>
<feature type="compositionally biased region" description="Basic and acidic residues" evidence="1">
    <location>
        <begin position="233"/>
        <end position="242"/>
    </location>
</feature>
<evidence type="ECO:0000256" key="2">
    <source>
        <dbReference type="SAM" id="Phobius"/>
    </source>
</evidence>
<dbReference type="EMBL" id="JAPDFR010000001">
    <property type="protein sequence ID" value="KAK0391719.1"/>
    <property type="molecule type" value="Genomic_DNA"/>
</dbReference>
<keyword evidence="4" id="KW-1185">Reference proteome</keyword>
<gene>
    <name evidence="3" type="ORF">NLU13_1218</name>
</gene>
<proteinExistence type="predicted"/>
<feature type="region of interest" description="Disordered" evidence="1">
    <location>
        <begin position="325"/>
        <end position="355"/>
    </location>
</feature>
<comment type="caution">
    <text evidence="3">The sequence shown here is derived from an EMBL/GenBank/DDBJ whole genome shotgun (WGS) entry which is preliminary data.</text>
</comment>
<feature type="compositionally biased region" description="Basic and acidic residues" evidence="1">
    <location>
        <begin position="36"/>
        <end position="45"/>
    </location>
</feature>
<evidence type="ECO:0008006" key="5">
    <source>
        <dbReference type="Google" id="ProtNLM"/>
    </source>
</evidence>
<keyword evidence="2" id="KW-0812">Transmembrane</keyword>
<feature type="compositionally biased region" description="Polar residues" evidence="1">
    <location>
        <begin position="62"/>
        <end position="83"/>
    </location>
</feature>
<feature type="compositionally biased region" description="Polar residues" evidence="1">
    <location>
        <begin position="1"/>
        <end position="33"/>
    </location>
</feature>
<feature type="compositionally biased region" description="Low complexity" evidence="1">
    <location>
        <begin position="84"/>
        <end position="111"/>
    </location>
</feature>
<keyword evidence="2" id="KW-1133">Transmembrane helix</keyword>
<evidence type="ECO:0000313" key="3">
    <source>
        <dbReference type="EMBL" id="KAK0391719.1"/>
    </source>
</evidence>
<dbReference type="Proteomes" id="UP001175261">
    <property type="component" value="Unassembled WGS sequence"/>
</dbReference>
<accession>A0AA39GSI0</accession>
<sequence>MTQSPNQPRGSLSLFPSANISNPQPPTVRNQTPLGRRSESRERRAPTPQQYQQPHGLGLRTASPQNSPPRNGRQTPQEAQPTLQQYHQPYYYEQPQQPPEQHQASPAQQHENTQWPLASHPEVYVQEPTPVAEVPRQSDTAFTELQFDPRNRSDTQARSSIAKLPLGGDPSGMSPPQPLQSIFPTYNPEIALEHQQYMPTQTSPTHIPRAVISRQGNPIPDDDDDSQTPAVRSPDRSAEPPRRWPRLPQQPPQVPTVCTTEQLKSLWRVANGWRASPSEGRVYCLKLAQEKDAPVYTLSSQTQPFWNMRLDPTSASARVTLTRHDPTKPFKAPKPDGESGSMFRNRGSQGSINRGSADSKLWVEALSTTMEEETRRHQPNDGLVALLMPTPASRMAQERADAPAALDMAENECGRLVWDDDTSTYFLVHSALQKPFFISIERSPAWSRTEYTLEHTESPQHLAKLTRDGSGGGWLELDTGLASKIDSFFILDVAVSALTLVAFLDEKNSPAVAIESFEAPPVLQEPPKVKKNQRKESRKSRKKVEEFEIDLESQDDSLGKGSGGSTKVKERKTEDRLPFLLRVVVKLTKGVFKTFIFFWTAIAKMFGLVFRCFYKCIGSKY</sequence>
<evidence type="ECO:0000256" key="1">
    <source>
        <dbReference type="SAM" id="MobiDB-lite"/>
    </source>
</evidence>
<feature type="region of interest" description="Disordered" evidence="1">
    <location>
        <begin position="1"/>
        <end position="182"/>
    </location>
</feature>
<protein>
    <recommendedName>
        <fullName evidence="5">Acetylserotonin methytransferase-like protein</fullName>
    </recommendedName>
</protein>
<evidence type="ECO:0000313" key="4">
    <source>
        <dbReference type="Proteomes" id="UP001175261"/>
    </source>
</evidence>
<dbReference type="AlphaFoldDB" id="A0AA39GSI0"/>
<organism evidence="3 4">
    <name type="scientific">Sarocladium strictum</name>
    <name type="common">Black bundle disease fungus</name>
    <name type="synonym">Acremonium strictum</name>
    <dbReference type="NCBI Taxonomy" id="5046"/>
    <lineage>
        <taxon>Eukaryota</taxon>
        <taxon>Fungi</taxon>
        <taxon>Dikarya</taxon>
        <taxon>Ascomycota</taxon>
        <taxon>Pezizomycotina</taxon>
        <taxon>Sordariomycetes</taxon>
        <taxon>Hypocreomycetidae</taxon>
        <taxon>Hypocreales</taxon>
        <taxon>Sarocladiaceae</taxon>
        <taxon>Sarocladium</taxon>
    </lineage>
</organism>